<feature type="domain" description="Rieske" evidence="6">
    <location>
        <begin position="421"/>
        <end position="515"/>
    </location>
</feature>
<dbReference type="PROSITE" id="PS51296">
    <property type="entry name" value="RIESKE"/>
    <property type="match status" value="1"/>
</dbReference>
<dbReference type="GO" id="GO:0046872">
    <property type="term" value="F:metal ion binding"/>
    <property type="evidence" value="ECO:0007669"/>
    <property type="project" value="UniProtKB-KW"/>
</dbReference>
<reference evidence="7 8" key="1">
    <citation type="submission" date="2018-06" db="EMBL/GenBank/DDBJ databases">
        <title>Genomic Encyclopedia of Archaeal and Bacterial Type Strains, Phase II (KMG-II): from individual species to whole genera.</title>
        <authorList>
            <person name="Goeker M."/>
        </authorList>
    </citation>
    <scope>NUCLEOTIDE SEQUENCE [LARGE SCALE GENOMIC DNA]</scope>
    <source>
        <strain evidence="7 8">DSM 23857</strain>
    </source>
</reference>
<dbReference type="EMBL" id="QLLL01000001">
    <property type="protein sequence ID" value="RAJ10701.1"/>
    <property type="molecule type" value="Genomic_DNA"/>
</dbReference>
<dbReference type="SUPFAM" id="SSF50022">
    <property type="entry name" value="ISP domain"/>
    <property type="match status" value="1"/>
</dbReference>
<dbReference type="GO" id="GO:0005737">
    <property type="term" value="C:cytoplasm"/>
    <property type="evidence" value="ECO:0007669"/>
    <property type="project" value="TreeGrafter"/>
</dbReference>
<keyword evidence="2" id="KW-0479">Metal-binding</keyword>
<dbReference type="InterPro" id="IPR036188">
    <property type="entry name" value="FAD/NAD-bd_sf"/>
</dbReference>
<dbReference type="PANTHER" id="PTHR13847:SF281">
    <property type="entry name" value="FAD DEPENDENT OXIDOREDUCTASE DOMAIN-CONTAINING PROTEIN"/>
    <property type="match status" value="1"/>
</dbReference>
<dbReference type="AlphaFoldDB" id="A0A327R238"/>
<keyword evidence="1" id="KW-0001">2Fe-2S</keyword>
<keyword evidence="5" id="KW-0472">Membrane</keyword>
<dbReference type="Gene3D" id="3.50.50.60">
    <property type="entry name" value="FAD/NAD(P)-binding domain"/>
    <property type="match status" value="1"/>
</dbReference>
<dbReference type="InterPro" id="IPR006076">
    <property type="entry name" value="FAD-dep_OxRdtase"/>
</dbReference>
<keyword evidence="8" id="KW-1185">Reference proteome</keyword>
<dbReference type="Gene3D" id="2.102.10.10">
    <property type="entry name" value="Rieske [2Fe-2S] iron-sulphur domain"/>
    <property type="match status" value="1"/>
</dbReference>
<evidence type="ECO:0000259" key="6">
    <source>
        <dbReference type="PROSITE" id="PS51296"/>
    </source>
</evidence>
<dbReference type="PANTHER" id="PTHR13847">
    <property type="entry name" value="SARCOSINE DEHYDROGENASE-RELATED"/>
    <property type="match status" value="1"/>
</dbReference>
<feature type="transmembrane region" description="Helical" evidence="5">
    <location>
        <begin position="29"/>
        <end position="49"/>
    </location>
</feature>
<comment type="caution">
    <text evidence="7">The sequence shown here is derived from an EMBL/GenBank/DDBJ whole genome shotgun (WGS) entry which is preliminary data.</text>
</comment>
<evidence type="ECO:0000256" key="5">
    <source>
        <dbReference type="SAM" id="Phobius"/>
    </source>
</evidence>
<protein>
    <recommendedName>
        <fullName evidence="6">Rieske domain-containing protein</fullName>
    </recommendedName>
</protein>
<keyword evidence="3" id="KW-0408">Iron</keyword>
<dbReference type="Proteomes" id="UP000249547">
    <property type="component" value="Unassembled WGS sequence"/>
</dbReference>
<evidence type="ECO:0000256" key="2">
    <source>
        <dbReference type="ARBA" id="ARBA00022723"/>
    </source>
</evidence>
<sequence length="518" mass="57487">MIARDGAKNSLWQTKSVQFFPQRKADTNVLYDVIIVGGGITGVATALSLQQKGKRCIILEAQHLCFGTTGGTTAHINTLLDTSYKDIIKDFNEETAQHVYHSCVNAVDLIKKNVSDYGIDCGFEEVNAHLFAQTGEEVEELNAIQTACAQVGMDVSTEHQLDIPISCIQSMRAGGQAKFNPTAYVFALAQAFEELGGTIVHSCRVTDVDVTDDIVAVLTNGDMYRGKDLVYATHSPPGVNLLHLRLVPYRSYALSCHLQNGHYPLDLFYDMKDPYHYYRTQIIDGEPHFIAGGFDHKTGQEVNTDHPFKLLEAFVRQDFDVASIEQMWSSQYYETTDGLPYIGPLPGFESHIYVATGFGGNGMTYSHVAAQLLTNWILNVPTPYATIYDPSRVKPMAGFKTFVKHNVDAVKNLLSKILPPEHLEQLAELAPGEAKIVMYEGVKLALYKNDVGKLHALEGNCKHLGCELTWNSAERSWDCSCHGTRYNFDGLVMNTPSTTDLRSLLIDIVEKEISSNKK</sequence>
<keyword evidence="5" id="KW-1133">Transmembrane helix</keyword>
<dbReference type="InterPro" id="IPR017941">
    <property type="entry name" value="Rieske_2Fe-2S"/>
</dbReference>
<keyword evidence="4" id="KW-0411">Iron-sulfur</keyword>
<dbReference type="RefSeq" id="WP_111595833.1">
    <property type="nucleotide sequence ID" value="NZ_QLLL01000001.1"/>
</dbReference>
<dbReference type="SUPFAM" id="SSF51905">
    <property type="entry name" value="FAD/NAD(P)-binding domain"/>
    <property type="match status" value="1"/>
</dbReference>
<evidence type="ECO:0000313" key="7">
    <source>
        <dbReference type="EMBL" id="RAJ10701.1"/>
    </source>
</evidence>
<name>A0A327R238_9BACT</name>
<evidence type="ECO:0000313" key="8">
    <source>
        <dbReference type="Proteomes" id="UP000249547"/>
    </source>
</evidence>
<organism evidence="7 8">
    <name type="scientific">Chitinophaga skermanii</name>
    <dbReference type="NCBI Taxonomy" id="331697"/>
    <lineage>
        <taxon>Bacteria</taxon>
        <taxon>Pseudomonadati</taxon>
        <taxon>Bacteroidota</taxon>
        <taxon>Chitinophagia</taxon>
        <taxon>Chitinophagales</taxon>
        <taxon>Chitinophagaceae</taxon>
        <taxon>Chitinophaga</taxon>
    </lineage>
</organism>
<evidence type="ECO:0000256" key="3">
    <source>
        <dbReference type="ARBA" id="ARBA00023004"/>
    </source>
</evidence>
<keyword evidence="5" id="KW-0812">Transmembrane</keyword>
<evidence type="ECO:0000256" key="4">
    <source>
        <dbReference type="ARBA" id="ARBA00023014"/>
    </source>
</evidence>
<accession>A0A327R238</accession>
<evidence type="ECO:0000256" key="1">
    <source>
        <dbReference type="ARBA" id="ARBA00022714"/>
    </source>
</evidence>
<gene>
    <name evidence="7" type="ORF">LX64_00307</name>
</gene>
<dbReference type="GO" id="GO:0051537">
    <property type="term" value="F:2 iron, 2 sulfur cluster binding"/>
    <property type="evidence" value="ECO:0007669"/>
    <property type="project" value="UniProtKB-KW"/>
</dbReference>
<dbReference type="Gene3D" id="3.30.9.10">
    <property type="entry name" value="D-Amino Acid Oxidase, subunit A, domain 2"/>
    <property type="match status" value="1"/>
</dbReference>
<dbReference type="Pfam" id="PF00355">
    <property type="entry name" value="Rieske"/>
    <property type="match status" value="1"/>
</dbReference>
<dbReference type="InterPro" id="IPR036922">
    <property type="entry name" value="Rieske_2Fe-2S_sf"/>
</dbReference>
<dbReference type="OrthoDB" id="9767869at2"/>
<dbReference type="Pfam" id="PF01266">
    <property type="entry name" value="DAO"/>
    <property type="match status" value="1"/>
</dbReference>
<proteinExistence type="predicted"/>